<dbReference type="EMBL" id="JARKHS020019798">
    <property type="protein sequence ID" value="KAK8771396.1"/>
    <property type="molecule type" value="Genomic_DNA"/>
</dbReference>
<comment type="caution">
    <text evidence="2">The sequence shown here is derived from an EMBL/GenBank/DDBJ whole genome shotgun (WGS) entry which is preliminary data.</text>
</comment>
<proteinExistence type="predicted"/>
<gene>
    <name evidence="2" type="ORF">V5799_025362</name>
</gene>
<organism evidence="2 3">
    <name type="scientific">Amblyomma americanum</name>
    <name type="common">Lone star tick</name>
    <dbReference type="NCBI Taxonomy" id="6943"/>
    <lineage>
        <taxon>Eukaryota</taxon>
        <taxon>Metazoa</taxon>
        <taxon>Ecdysozoa</taxon>
        <taxon>Arthropoda</taxon>
        <taxon>Chelicerata</taxon>
        <taxon>Arachnida</taxon>
        <taxon>Acari</taxon>
        <taxon>Parasitiformes</taxon>
        <taxon>Ixodida</taxon>
        <taxon>Ixodoidea</taxon>
        <taxon>Ixodidae</taxon>
        <taxon>Amblyomminae</taxon>
        <taxon>Amblyomma</taxon>
    </lineage>
</organism>
<sequence>MVRVDGILHPISYPVAWTHGLPAEPFDDGSSESEASDQEQAEYRSRVQDVSQKKAAPQEFFRTDACISDAGGDALLVAAREPADDQGEMSEVFKRMDDHRFATIVDRPRFFFVPNDRRLLGPL</sequence>
<name>A0AAQ4E9H5_AMBAM</name>
<evidence type="ECO:0000313" key="3">
    <source>
        <dbReference type="Proteomes" id="UP001321473"/>
    </source>
</evidence>
<feature type="region of interest" description="Disordered" evidence="1">
    <location>
        <begin position="19"/>
        <end position="50"/>
    </location>
</feature>
<evidence type="ECO:0000256" key="1">
    <source>
        <dbReference type="SAM" id="MobiDB-lite"/>
    </source>
</evidence>
<protein>
    <submittedName>
        <fullName evidence="2">Uncharacterized protein</fullName>
    </submittedName>
</protein>
<accession>A0AAQ4E9H5</accession>
<keyword evidence="3" id="KW-1185">Reference proteome</keyword>
<reference evidence="2 3" key="1">
    <citation type="journal article" date="2023" name="Arcadia Sci">
        <title>De novo assembly of a long-read Amblyomma americanum tick genome.</title>
        <authorList>
            <person name="Chou S."/>
            <person name="Poskanzer K.E."/>
            <person name="Rollins M."/>
            <person name="Thuy-Boun P.S."/>
        </authorList>
    </citation>
    <scope>NUCLEOTIDE SEQUENCE [LARGE SCALE GENOMIC DNA]</scope>
    <source>
        <strain evidence="2">F_SG_1</strain>
        <tissue evidence="2">Salivary glands</tissue>
    </source>
</reference>
<dbReference type="Proteomes" id="UP001321473">
    <property type="component" value="Unassembled WGS sequence"/>
</dbReference>
<feature type="compositionally biased region" description="Acidic residues" evidence="1">
    <location>
        <begin position="25"/>
        <end position="40"/>
    </location>
</feature>
<dbReference type="AlphaFoldDB" id="A0AAQ4E9H5"/>
<evidence type="ECO:0000313" key="2">
    <source>
        <dbReference type="EMBL" id="KAK8771396.1"/>
    </source>
</evidence>